<dbReference type="OrthoDB" id="9803968at2"/>
<dbReference type="InterPro" id="IPR010192">
    <property type="entry name" value="MenE"/>
</dbReference>
<dbReference type="Proteomes" id="UP000254649">
    <property type="component" value="Unassembled WGS sequence"/>
</dbReference>
<dbReference type="Pfam" id="PF00501">
    <property type="entry name" value="AMP-binding"/>
    <property type="match status" value="1"/>
</dbReference>
<proteinExistence type="inferred from homology"/>
<reference evidence="8 9" key="1">
    <citation type="submission" date="2018-06" db="EMBL/GenBank/DDBJ databases">
        <authorList>
            <consortium name="Pathogen Informatics"/>
            <person name="Doyle S."/>
        </authorList>
    </citation>
    <scope>NUCLEOTIDE SEQUENCE [LARGE SCALE GENOMIC DNA]</scope>
    <source>
        <strain evidence="8 9">NCTC10801</strain>
    </source>
</reference>
<dbReference type="PANTHER" id="PTHR43201">
    <property type="entry name" value="ACYL-COA SYNTHETASE"/>
    <property type="match status" value="1"/>
</dbReference>
<evidence type="ECO:0000259" key="7">
    <source>
        <dbReference type="Pfam" id="PF13193"/>
    </source>
</evidence>
<dbReference type="InterPro" id="IPR045851">
    <property type="entry name" value="AMP-bd_C_sf"/>
</dbReference>
<evidence type="ECO:0000313" key="8">
    <source>
        <dbReference type="EMBL" id="SUT91188.1"/>
    </source>
</evidence>
<dbReference type="EC" id="6.2.1.26" evidence="8"/>
<dbReference type="PANTHER" id="PTHR43201:SF5">
    <property type="entry name" value="MEDIUM-CHAIN ACYL-COA LIGASE ACSF2, MITOCHONDRIAL"/>
    <property type="match status" value="1"/>
</dbReference>
<protein>
    <submittedName>
        <fullName evidence="8">O-succinylbenzoic acid--CoA ligase</fullName>
        <ecNumber evidence="8">6.2.1.26</ecNumber>
    </submittedName>
</protein>
<dbReference type="Gene3D" id="3.30.300.30">
    <property type="match status" value="1"/>
</dbReference>
<accession>A0A380TSE5</accession>
<comment type="similarity">
    <text evidence="1">Belongs to the ATP-dependent AMP-binding enzyme family.</text>
</comment>
<feature type="domain" description="AMP-dependent synthetase/ligase" evidence="6">
    <location>
        <begin position="5"/>
        <end position="320"/>
    </location>
</feature>
<sequence>MFPWQQHAKNKPNDIALRDYSQGAVFTWAELNNLIIEYGKRLRKHKIGMLSIVALQGKNNLDYLVFYLASLLLGARVLGLNPAFSCEKTTALCQLNQVGLRIGLSSEQVEFCAFNKNLQSDDIESSPTITAFELARTLTLTSGSTGLPKAVIHNISAHLANAKGVCSLMDFNEQHSWLLSLPLYHVSGQGIVWRWLLQGAELHLPSDNFYVDCVQSTHLSLVPTQAQRLLDFMALKPQSAVKIRAILLGGAHIPIELTQKLTALDIAVYSGYGMTEMASTVFAKKCDGQAGVGKPLLGREFKIVDGEIWLRGAGMGCGYFIGGECILLNNDEGWFQTKDLGEWDGKNLFLRGRADNMFISGGENIQPEEIEQILLQQESVNQAFVVPKDDDEFGQRPVAFVEFTTEFNESAVKNLQVWLSDKLERFKQPVAYLPLQASANGNIKISRKELKQQLVQYLGK</sequence>
<keyword evidence="2" id="KW-0474">Menaquinone biosynthesis</keyword>
<dbReference type="NCBIfam" id="TIGR01923">
    <property type="entry name" value="menE"/>
    <property type="match status" value="1"/>
</dbReference>
<evidence type="ECO:0000256" key="3">
    <source>
        <dbReference type="ARBA" id="ARBA00022598"/>
    </source>
</evidence>
<dbReference type="GO" id="GO:0005524">
    <property type="term" value="F:ATP binding"/>
    <property type="evidence" value="ECO:0007669"/>
    <property type="project" value="UniProtKB-KW"/>
</dbReference>
<evidence type="ECO:0000256" key="1">
    <source>
        <dbReference type="ARBA" id="ARBA00006432"/>
    </source>
</evidence>
<gene>
    <name evidence="8" type="primary">menE</name>
    <name evidence="8" type="ORF">NCTC10801_01402</name>
</gene>
<keyword evidence="9" id="KW-1185">Reference proteome</keyword>
<dbReference type="CDD" id="cd17630">
    <property type="entry name" value="OSB_MenE-like"/>
    <property type="match status" value="1"/>
</dbReference>
<evidence type="ECO:0000313" key="9">
    <source>
        <dbReference type="Proteomes" id="UP000254649"/>
    </source>
</evidence>
<organism evidence="8 9">
    <name type="scientific">[Actinobacillus] rossii</name>
    <dbReference type="NCBI Taxonomy" id="123820"/>
    <lineage>
        <taxon>Bacteria</taxon>
        <taxon>Pseudomonadati</taxon>
        <taxon>Pseudomonadota</taxon>
        <taxon>Gammaproteobacteria</taxon>
        <taxon>Pasteurellales</taxon>
        <taxon>Pasteurellaceae</taxon>
    </lineage>
</organism>
<evidence type="ECO:0000259" key="6">
    <source>
        <dbReference type="Pfam" id="PF00501"/>
    </source>
</evidence>
<dbReference type="InterPro" id="IPR042099">
    <property type="entry name" value="ANL_N_sf"/>
</dbReference>
<dbReference type="InterPro" id="IPR025110">
    <property type="entry name" value="AMP-bd_C"/>
</dbReference>
<dbReference type="AlphaFoldDB" id="A0A380TSE5"/>
<evidence type="ECO:0000256" key="2">
    <source>
        <dbReference type="ARBA" id="ARBA00022428"/>
    </source>
</evidence>
<evidence type="ECO:0000256" key="5">
    <source>
        <dbReference type="ARBA" id="ARBA00022840"/>
    </source>
</evidence>
<dbReference type="GO" id="GO:0006631">
    <property type="term" value="P:fatty acid metabolic process"/>
    <property type="evidence" value="ECO:0007669"/>
    <property type="project" value="TreeGrafter"/>
</dbReference>
<dbReference type="GO" id="GO:0008756">
    <property type="term" value="F:o-succinylbenzoate-CoA ligase activity"/>
    <property type="evidence" value="ECO:0007669"/>
    <property type="project" value="UniProtKB-EC"/>
</dbReference>
<dbReference type="InterPro" id="IPR020845">
    <property type="entry name" value="AMP-binding_CS"/>
</dbReference>
<keyword evidence="5" id="KW-0067">ATP-binding</keyword>
<dbReference type="PROSITE" id="PS00455">
    <property type="entry name" value="AMP_BINDING"/>
    <property type="match status" value="1"/>
</dbReference>
<name>A0A380TSE5_9PAST</name>
<keyword evidence="3 8" id="KW-0436">Ligase</keyword>
<dbReference type="Pfam" id="PF13193">
    <property type="entry name" value="AMP-binding_C"/>
    <property type="match status" value="1"/>
</dbReference>
<dbReference type="InterPro" id="IPR000873">
    <property type="entry name" value="AMP-dep_synth/lig_dom"/>
</dbReference>
<feature type="domain" description="AMP-binding enzyme C-terminal" evidence="7">
    <location>
        <begin position="369"/>
        <end position="431"/>
    </location>
</feature>
<keyword evidence="4" id="KW-0547">Nucleotide-binding</keyword>
<dbReference type="GO" id="GO:0031956">
    <property type="term" value="F:medium-chain fatty acid-CoA ligase activity"/>
    <property type="evidence" value="ECO:0007669"/>
    <property type="project" value="TreeGrafter"/>
</dbReference>
<dbReference type="EMBL" id="UFRQ01000003">
    <property type="protein sequence ID" value="SUT91188.1"/>
    <property type="molecule type" value="Genomic_DNA"/>
</dbReference>
<dbReference type="GO" id="GO:0009234">
    <property type="term" value="P:menaquinone biosynthetic process"/>
    <property type="evidence" value="ECO:0007669"/>
    <property type="project" value="UniProtKB-KW"/>
</dbReference>
<dbReference type="NCBIfam" id="NF006539">
    <property type="entry name" value="PRK09029.1"/>
    <property type="match status" value="1"/>
</dbReference>
<dbReference type="SUPFAM" id="SSF56801">
    <property type="entry name" value="Acetyl-CoA synthetase-like"/>
    <property type="match status" value="1"/>
</dbReference>
<dbReference type="Gene3D" id="3.40.50.12780">
    <property type="entry name" value="N-terminal domain of ligase-like"/>
    <property type="match status" value="1"/>
</dbReference>
<evidence type="ECO:0000256" key="4">
    <source>
        <dbReference type="ARBA" id="ARBA00022741"/>
    </source>
</evidence>